<dbReference type="Proteomes" id="UP000002009">
    <property type="component" value="Chromosome 14"/>
</dbReference>
<dbReference type="RefSeq" id="XP_002505962.1">
    <property type="nucleotide sequence ID" value="XM_002505916.1"/>
</dbReference>
<keyword evidence="4" id="KW-1185">Reference proteome</keyword>
<evidence type="ECO:0000313" key="3">
    <source>
        <dbReference type="EMBL" id="ACO67220.1"/>
    </source>
</evidence>
<dbReference type="OMA" id="SWYNVAH"/>
<feature type="region of interest" description="Disordered" evidence="2">
    <location>
        <begin position="1"/>
        <end position="27"/>
    </location>
</feature>
<dbReference type="OrthoDB" id="1938969at2759"/>
<gene>
    <name evidence="3" type="ORF">MICPUN_64074</name>
</gene>
<accession>C1EH19</accession>
<dbReference type="InParanoid" id="C1EH19"/>
<dbReference type="Pfam" id="PF14769">
    <property type="entry name" value="CLAMP"/>
    <property type="match status" value="1"/>
</dbReference>
<name>C1EH19_MICCC</name>
<dbReference type="InterPro" id="IPR032727">
    <property type="entry name" value="CLAMP"/>
</dbReference>
<feature type="compositionally biased region" description="Pro residues" evidence="2">
    <location>
        <begin position="16"/>
        <end position="26"/>
    </location>
</feature>
<dbReference type="PANTHER" id="PTHR28457">
    <property type="entry name" value="COILED-COIL DOMAIN-CONTAINING PROTEIN 189"/>
    <property type="match status" value="1"/>
</dbReference>
<sequence length="299" mass="33092">MAEEDPAPPADGDAAPTPPPPRPPLTPEILAAFYENLDANPDPDVAADALAEALELRDRTTDARVGSRVDFIFNALDFARDAGLTPAQTVAVHEVGQAMLDACAVEPGPSFVFADAESLFQSTILPKVAAEPDREGGQFSVTDVRAVSDYFAKGFFQHFSLWRFVWSEEQEMDKHETFKRVEVAFPARPLPDFLTEQANEERLAKEAEEAEAARVAAEEAAKEAEEAERLRLIEEEDAKRKAEEEEYARRKPATLADAVEHAVKTALAQERAALEAEYAVREKQLREKISVLEQQMKAK</sequence>
<reference evidence="3 4" key="1">
    <citation type="journal article" date="2009" name="Science">
        <title>Green evolution and dynamic adaptations revealed by genomes of the marine picoeukaryotes Micromonas.</title>
        <authorList>
            <person name="Worden A.Z."/>
            <person name="Lee J.H."/>
            <person name="Mock T."/>
            <person name="Rouze P."/>
            <person name="Simmons M.P."/>
            <person name="Aerts A.L."/>
            <person name="Allen A.E."/>
            <person name="Cuvelier M.L."/>
            <person name="Derelle E."/>
            <person name="Everett M.V."/>
            <person name="Foulon E."/>
            <person name="Grimwood J."/>
            <person name="Gundlach H."/>
            <person name="Henrissat B."/>
            <person name="Napoli C."/>
            <person name="McDonald S.M."/>
            <person name="Parker M.S."/>
            <person name="Rombauts S."/>
            <person name="Salamov A."/>
            <person name="Von Dassow P."/>
            <person name="Badger J.H."/>
            <person name="Coutinho P.M."/>
            <person name="Demir E."/>
            <person name="Dubchak I."/>
            <person name="Gentemann C."/>
            <person name="Eikrem W."/>
            <person name="Gready J.E."/>
            <person name="John U."/>
            <person name="Lanier W."/>
            <person name="Lindquist E.A."/>
            <person name="Lucas S."/>
            <person name="Mayer K.F."/>
            <person name="Moreau H."/>
            <person name="Not F."/>
            <person name="Otillar R."/>
            <person name="Panaud O."/>
            <person name="Pangilinan J."/>
            <person name="Paulsen I."/>
            <person name="Piegu B."/>
            <person name="Poliakov A."/>
            <person name="Robbens S."/>
            <person name="Schmutz J."/>
            <person name="Toulza E."/>
            <person name="Wyss T."/>
            <person name="Zelensky A."/>
            <person name="Zhou K."/>
            <person name="Armbrust E.V."/>
            <person name="Bhattacharya D."/>
            <person name="Goodenough U.W."/>
            <person name="Van de Peer Y."/>
            <person name="Grigoriev I.V."/>
        </authorList>
    </citation>
    <scope>NUCLEOTIDE SEQUENCE [LARGE SCALE GENOMIC DNA]</scope>
    <source>
        <strain evidence="4">RCC299 / NOUM17</strain>
    </source>
</reference>
<dbReference type="GeneID" id="8249100"/>
<dbReference type="PANTHER" id="PTHR28457:SF4">
    <property type="entry name" value="CRAL-TRIO DOMAIN-CONTAINING PROTEIN"/>
    <property type="match status" value="1"/>
</dbReference>
<evidence type="ECO:0000256" key="2">
    <source>
        <dbReference type="SAM" id="MobiDB-lite"/>
    </source>
</evidence>
<dbReference type="STRING" id="296587.C1EH19"/>
<dbReference type="EMBL" id="CP001332">
    <property type="protein sequence ID" value="ACO67220.1"/>
    <property type="molecule type" value="Genomic_DNA"/>
</dbReference>
<keyword evidence="1" id="KW-0175">Coiled coil</keyword>
<evidence type="ECO:0000256" key="1">
    <source>
        <dbReference type="SAM" id="Coils"/>
    </source>
</evidence>
<protein>
    <submittedName>
        <fullName evidence="3">Uncharacterized protein</fullName>
    </submittedName>
</protein>
<feature type="coiled-coil region" evidence="1">
    <location>
        <begin position="200"/>
        <end position="245"/>
    </location>
</feature>
<dbReference type="AlphaFoldDB" id="C1EH19"/>
<evidence type="ECO:0000313" key="4">
    <source>
        <dbReference type="Proteomes" id="UP000002009"/>
    </source>
</evidence>
<proteinExistence type="predicted"/>
<dbReference type="KEGG" id="mis:MICPUN_64074"/>
<organism evidence="3 4">
    <name type="scientific">Micromonas commoda (strain RCC299 / NOUM17 / CCMP2709)</name>
    <name type="common">Picoplanktonic green alga</name>
    <dbReference type="NCBI Taxonomy" id="296587"/>
    <lineage>
        <taxon>Eukaryota</taxon>
        <taxon>Viridiplantae</taxon>
        <taxon>Chlorophyta</taxon>
        <taxon>Mamiellophyceae</taxon>
        <taxon>Mamiellales</taxon>
        <taxon>Mamiellaceae</taxon>
        <taxon>Micromonas</taxon>
    </lineage>
</organism>